<accession>A0A5M6J1Z4</accession>
<organism evidence="2 3">
    <name type="scientific">Rhodovastum atsumiense</name>
    <dbReference type="NCBI Taxonomy" id="504468"/>
    <lineage>
        <taxon>Bacteria</taxon>
        <taxon>Pseudomonadati</taxon>
        <taxon>Pseudomonadota</taxon>
        <taxon>Alphaproteobacteria</taxon>
        <taxon>Acetobacterales</taxon>
        <taxon>Acetobacteraceae</taxon>
        <taxon>Rhodovastum</taxon>
    </lineage>
</organism>
<feature type="transmembrane region" description="Helical" evidence="1">
    <location>
        <begin position="87"/>
        <end position="107"/>
    </location>
</feature>
<comment type="caution">
    <text evidence="2">The sequence shown here is derived from an EMBL/GenBank/DDBJ whole genome shotgun (WGS) entry which is preliminary data.</text>
</comment>
<dbReference type="EMBL" id="VWPK01000001">
    <property type="protein sequence ID" value="KAA5614623.1"/>
    <property type="molecule type" value="Genomic_DNA"/>
</dbReference>
<dbReference type="AlphaFoldDB" id="A0A5M6J1Z4"/>
<dbReference type="OrthoDB" id="9813911at2"/>
<dbReference type="Proteomes" id="UP000325255">
    <property type="component" value="Unassembled WGS sequence"/>
</dbReference>
<dbReference type="RefSeq" id="WP_150038339.1">
    <property type="nucleotide sequence ID" value="NZ_OW485601.1"/>
</dbReference>
<reference evidence="2 3" key="1">
    <citation type="submission" date="2019-09" db="EMBL/GenBank/DDBJ databases">
        <title>Genome sequence of Rhodovastum atsumiense, a diverse member of the Acetobacteraceae family of non-sulfur purple photosynthetic bacteria.</title>
        <authorList>
            <person name="Meyer T."/>
            <person name="Kyndt J."/>
        </authorList>
    </citation>
    <scope>NUCLEOTIDE SEQUENCE [LARGE SCALE GENOMIC DNA]</scope>
    <source>
        <strain evidence="2 3">DSM 21279</strain>
    </source>
</reference>
<keyword evidence="1" id="KW-0472">Membrane</keyword>
<keyword evidence="1" id="KW-1133">Transmembrane helix</keyword>
<name>A0A5M6J1Z4_9PROT</name>
<keyword evidence="1" id="KW-0812">Transmembrane</keyword>
<evidence type="ECO:0000313" key="2">
    <source>
        <dbReference type="EMBL" id="KAA5614623.1"/>
    </source>
</evidence>
<sequence length="139" mass="14433">MSRPVSTRLSPDAASHASAGGVLVLLRLENLALAVAAVLTFRATGGTWGLFAAVFLLPDLSMVGYLAGPATGAHGYNLAHTYIAPSLLAALGWAAGNIVWLQIALIWGAHIGVDRALGFGLKYTTSFAATHLGQLKRHS</sequence>
<proteinExistence type="predicted"/>
<evidence type="ECO:0000313" key="3">
    <source>
        <dbReference type="Proteomes" id="UP000325255"/>
    </source>
</evidence>
<keyword evidence="3" id="KW-1185">Reference proteome</keyword>
<gene>
    <name evidence="2" type="ORF">F1189_00390</name>
</gene>
<dbReference type="Pfam" id="PF14079">
    <property type="entry name" value="DUF4260"/>
    <property type="match status" value="1"/>
</dbReference>
<feature type="transmembrane region" description="Helical" evidence="1">
    <location>
        <begin position="48"/>
        <end position="67"/>
    </location>
</feature>
<dbReference type="InterPro" id="IPR025356">
    <property type="entry name" value="DUF4260"/>
</dbReference>
<protein>
    <submittedName>
        <fullName evidence="2">DUF4260 family protein</fullName>
    </submittedName>
</protein>
<evidence type="ECO:0000256" key="1">
    <source>
        <dbReference type="SAM" id="Phobius"/>
    </source>
</evidence>